<keyword evidence="4" id="KW-1185">Reference proteome</keyword>
<dbReference type="AlphaFoldDB" id="A0A0L0TEB3"/>
<feature type="signal peptide" evidence="2">
    <location>
        <begin position="1"/>
        <end position="22"/>
    </location>
</feature>
<gene>
    <name evidence="3" type="ORF">AMAG_20663</name>
</gene>
<protein>
    <recommendedName>
        <fullName evidence="5">PH domain-containing protein</fullName>
    </recommendedName>
</protein>
<evidence type="ECO:0000313" key="3">
    <source>
        <dbReference type="EMBL" id="KNE73001.1"/>
    </source>
</evidence>
<accession>A0A0L0TEB3</accession>
<name>A0A0L0TEB3_ALLM3</name>
<feature type="compositionally biased region" description="Low complexity" evidence="1">
    <location>
        <begin position="197"/>
        <end position="206"/>
    </location>
</feature>
<evidence type="ECO:0000313" key="4">
    <source>
        <dbReference type="Proteomes" id="UP000054350"/>
    </source>
</evidence>
<evidence type="ECO:0000256" key="1">
    <source>
        <dbReference type="SAM" id="MobiDB-lite"/>
    </source>
</evidence>
<feature type="chain" id="PRO_5005548540" description="PH domain-containing protein" evidence="2">
    <location>
        <begin position="23"/>
        <end position="216"/>
    </location>
</feature>
<reference evidence="4" key="2">
    <citation type="submission" date="2009-11" db="EMBL/GenBank/DDBJ databases">
        <title>The Genome Sequence of Allomyces macrogynus strain ATCC 38327.</title>
        <authorList>
            <consortium name="The Broad Institute Genome Sequencing Platform"/>
            <person name="Russ C."/>
            <person name="Cuomo C."/>
            <person name="Shea T."/>
            <person name="Young S.K."/>
            <person name="Zeng Q."/>
            <person name="Koehrsen M."/>
            <person name="Haas B."/>
            <person name="Borodovsky M."/>
            <person name="Guigo R."/>
            <person name="Alvarado L."/>
            <person name="Berlin A."/>
            <person name="Borenstein D."/>
            <person name="Chen Z."/>
            <person name="Engels R."/>
            <person name="Freedman E."/>
            <person name="Gellesch M."/>
            <person name="Goldberg J."/>
            <person name="Griggs A."/>
            <person name="Gujja S."/>
            <person name="Heiman D."/>
            <person name="Hepburn T."/>
            <person name="Howarth C."/>
            <person name="Jen D."/>
            <person name="Larson L."/>
            <person name="Lewis B."/>
            <person name="Mehta T."/>
            <person name="Park D."/>
            <person name="Pearson M."/>
            <person name="Roberts A."/>
            <person name="Saif S."/>
            <person name="Shenoy N."/>
            <person name="Sisk P."/>
            <person name="Stolte C."/>
            <person name="Sykes S."/>
            <person name="Walk T."/>
            <person name="White J."/>
            <person name="Yandava C."/>
            <person name="Burger G."/>
            <person name="Gray M.W."/>
            <person name="Holland P.W.H."/>
            <person name="King N."/>
            <person name="Lang F.B.F."/>
            <person name="Roger A.J."/>
            <person name="Ruiz-Trillo I."/>
            <person name="Lander E."/>
            <person name="Nusbaum C."/>
        </authorList>
    </citation>
    <scope>NUCLEOTIDE SEQUENCE [LARGE SCALE GENOMIC DNA]</scope>
    <source>
        <strain evidence="4">ATCC 38327</strain>
    </source>
</reference>
<keyword evidence="2" id="KW-0732">Signal</keyword>
<reference evidence="3 4" key="1">
    <citation type="submission" date="2009-11" db="EMBL/GenBank/DDBJ databases">
        <title>Annotation of Allomyces macrogynus ATCC 38327.</title>
        <authorList>
            <consortium name="The Broad Institute Genome Sequencing Platform"/>
            <person name="Russ C."/>
            <person name="Cuomo C."/>
            <person name="Burger G."/>
            <person name="Gray M.W."/>
            <person name="Holland P.W.H."/>
            <person name="King N."/>
            <person name="Lang F.B.F."/>
            <person name="Roger A.J."/>
            <person name="Ruiz-Trillo I."/>
            <person name="Young S.K."/>
            <person name="Zeng Q."/>
            <person name="Gargeya S."/>
            <person name="Fitzgerald M."/>
            <person name="Haas B."/>
            <person name="Abouelleil A."/>
            <person name="Alvarado L."/>
            <person name="Arachchi H.M."/>
            <person name="Berlin A."/>
            <person name="Chapman S.B."/>
            <person name="Gearin G."/>
            <person name="Goldberg J."/>
            <person name="Griggs A."/>
            <person name="Gujja S."/>
            <person name="Hansen M."/>
            <person name="Heiman D."/>
            <person name="Howarth C."/>
            <person name="Larimer J."/>
            <person name="Lui A."/>
            <person name="MacDonald P.J.P."/>
            <person name="McCowen C."/>
            <person name="Montmayeur A."/>
            <person name="Murphy C."/>
            <person name="Neiman D."/>
            <person name="Pearson M."/>
            <person name="Priest M."/>
            <person name="Roberts A."/>
            <person name="Saif S."/>
            <person name="Shea T."/>
            <person name="Sisk P."/>
            <person name="Stolte C."/>
            <person name="Sykes S."/>
            <person name="Wortman J."/>
            <person name="Nusbaum C."/>
            <person name="Birren B."/>
        </authorList>
    </citation>
    <scope>NUCLEOTIDE SEQUENCE [LARGE SCALE GENOMIC DNA]</scope>
    <source>
        <strain evidence="3 4">ATCC 38327</strain>
    </source>
</reference>
<dbReference type="EMBL" id="GG745386">
    <property type="protein sequence ID" value="KNE73001.1"/>
    <property type="molecule type" value="Genomic_DNA"/>
</dbReference>
<organism evidence="3 4">
    <name type="scientific">Allomyces macrogynus (strain ATCC 38327)</name>
    <name type="common">Allomyces javanicus var. macrogynus</name>
    <dbReference type="NCBI Taxonomy" id="578462"/>
    <lineage>
        <taxon>Eukaryota</taxon>
        <taxon>Fungi</taxon>
        <taxon>Fungi incertae sedis</taxon>
        <taxon>Blastocladiomycota</taxon>
        <taxon>Blastocladiomycetes</taxon>
        <taxon>Blastocladiales</taxon>
        <taxon>Blastocladiaceae</taxon>
        <taxon>Allomyces</taxon>
    </lineage>
</organism>
<proteinExistence type="predicted"/>
<evidence type="ECO:0008006" key="5">
    <source>
        <dbReference type="Google" id="ProtNLM"/>
    </source>
</evidence>
<dbReference type="Proteomes" id="UP000054350">
    <property type="component" value="Unassembled WGS sequence"/>
</dbReference>
<dbReference type="VEuPathDB" id="FungiDB:AMAG_20663"/>
<evidence type="ECO:0000256" key="2">
    <source>
        <dbReference type="SAM" id="SignalP"/>
    </source>
</evidence>
<sequence>MLYAVGFTFMALVGRLVAAVAGDSPNQPRKSVTSNAVAPGTDLNGTYPFMTTWRATHVYINFTRSVVAVHSPSPTATTGGTGGGRAGSARVAAAAAANAAAQSAASRKMGDVFPLAALGFETSPAGAPHWCIELVHFPTGAAWVVQLNAEEVAVWAQALNAITVVVTAVGGGKSSGRSSSNEGGGGSGEGQLQQPARSRSPSVVRRLQPGEGGVDC</sequence>
<feature type="region of interest" description="Disordered" evidence="1">
    <location>
        <begin position="171"/>
        <end position="216"/>
    </location>
</feature>